<reference evidence="3 4" key="1">
    <citation type="submission" date="2023-07" db="EMBL/GenBank/DDBJ databases">
        <title>Sequencing the genomes of 1000 actinobacteria strains.</title>
        <authorList>
            <person name="Klenk H.-P."/>
        </authorList>
    </citation>
    <scope>NUCLEOTIDE SEQUENCE [LARGE SCALE GENOMIC DNA]</scope>
    <source>
        <strain evidence="3 4">DSM 14555</strain>
    </source>
</reference>
<gene>
    <name evidence="3" type="ORF">JOE69_002482</name>
</gene>
<name>A0ABU1JCT9_9MICC</name>
<keyword evidence="4" id="KW-1185">Reference proteome</keyword>
<feature type="transmembrane region" description="Helical" evidence="1">
    <location>
        <begin position="72"/>
        <end position="91"/>
    </location>
</feature>
<dbReference type="Pfam" id="PF01569">
    <property type="entry name" value="PAP2"/>
    <property type="match status" value="1"/>
</dbReference>
<comment type="caution">
    <text evidence="3">The sequence shown here is derived from an EMBL/GenBank/DDBJ whole genome shotgun (WGS) entry which is preliminary data.</text>
</comment>
<organism evidence="3 4">
    <name type="scientific">Arthrobacter russicus</name>
    <dbReference type="NCBI Taxonomy" id="172040"/>
    <lineage>
        <taxon>Bacteria</taxon>
        <taxon>Bacillati</taxon>
        <taxon>Actinomycetota</taxon>
        <taxon>Actinomycetes</taxon>
        <taxon>Micrococcales</taxon>
        <taxon>Micrococcaceae</taxon>
        <taxon>Arthrobacter</taxon>
    </lineage>
</organism>
<dbReference type="RefSeq" id="WP_309799190.1">
    <property type="nucleotide sequence ID" value="NZ_BAAAHY010000005.1"/>
</dbReference>
<feature type="transmembrane region" description="Helical" evidence="1">
    <location>
        <begin position="21"/>
        <end position="41"/>
    </location>
</feature>
<feature type="transmembrane region" description="Helical" evidence="1">
    <location>
        <begin position="191"/>
        <end position="214"/>
    </location>
</feature>
<sequence>MGIQQSAGNSGPSARFPLHPGLFFLTAALAVLGLISTYLYFVRTTTGQYIDESALVEAPAAQRWVGKQTAQFLDVLPVSSVVIGGVVLLLVTLFRRRWLAAGIAVLAMVGANVSTQLLKAALPDRPDRGVTTLDFNSLPSGHTTLAASAAAAVFLVASPRWRPLAAFVGASYAIFSGFSLLINQWHRPADVLAAFLMVGAWAALAGWAVLRTGAGWNQESRQRASALWPAVSVLLGLAATAVAVYELRALDAPGAVSTSNYFLAGSAMIAIAGYLISVAGVLLFSLETRRRTSG</sequence>
<evidence type="ECO:0000259" key="2">
    <source>
        <dbReference type="SMART" id="SM00014"/>
    </source>
</evidence>
<dbReference type="Proteomes" id="UP001185069">
    <property type="component" value="Unassembled WGS sequence"/>
</dbReference>
<keyword evidence="1" id="KW-0812">Transmembrane</keyword>
<evidence type="ECO:0000256" key="1">
    <source>
        <dbReference type="SAM" id="Phobius"/>
    </source>
</evidence>
<feature type="transmembrane region" description="Helical" evidence="1">
    <location>
        <begin position="98"/>
        <end position="118"/>
    </location>
</feature>
<feature type="transmembrane region" description="Helical" evidence="1">
    <location>
        <begin position="226"/>
        <end position="245"/>
    </location>
</feature>
<proteinExistence type="predicted"/>
<protein>
    <submittedName>
        <fullName evidence="3">Membrane-associated phospholipid phosphatase</fullName>
    </submittedName>
</protein>
<dbReference type="SMART" id="SM00014">
    <property type="entry name" value="acidPPc"/>
    <property type="match status" value="1"/>
</dbReference>
<keyword evidence="1" id="KW-0472">Membrane</keyword>
<dbReference type="InterPro" id="IPR036938">
    <property type="entry name" value="PAP2/HPO_sf"/>
</dbReference>
<feature type="domain" description="Phosphatidic acid phosphatase type 2/haloperoxidase" evidence="2">
    <location>
        <begin position="101"/>
        <end position="206"/>
    </location>
</feature>
<evidence type="ECO:0000313" key="4">
    <source>
        <dbReference type="Proteomes" id="UP001185069"/>
    </source>
</evidence>
<keyword evidence="1" id="KW-1133">Transmembrane helix</keyword>
<feature type="transmembrane region" description="Helical" evidence="1">
    <location>
        <begin position="138"/>
        <end position="157"/>
    </location>
</feature>
<accession>A0ABU1JCT9</accession>
<evidence type="ECO:0000313" key="3">
    <source>
        <dbReference type="EMBL" id="MDR6270244.1"/>
    </source>
</evidence>
<dbReference type="EMBL" id="JAVDQF010000001">
    <property type="protein sequence ID" value="MDR6270244.1"/>
    <property type="molecule type" value="Genomic_DNA"/>
</dbReference>
<dbReference type="SUPFAM" id="SSF48317">
    <property type="entry name" value="Acid phosphatase/Vanadium-dependent haloperoxidase"/>
    <property type="match status" value="1"/>
</dbReference>
<feature type="transmembrane region" description="Helical" evidence="1">
    <location>
        <begin position="261"/>
        <end position="286"/>
    </location>
</feature>
<dbReference type="InterPro" id="IPR000326">
    <property type="entry name" value="PAP2/HPO"/>
</dbReference>
<dbReference type="Gene3D" id="1.20.144.10">
    <property type="entry name" value="Phosphatidic acid phosphatase type 2/haloperoxidase"/>
    <property type="match status" value="1"/>
</dbReference>
<feature type="transmembrane region" description="Helical" evidence="1">
    <location>
        <begin position="164"/>
        <end position="185"/>
    </location>
</feature>